<dbReference type="GO" id="GO:0004345">
    <property type="term" value="F:glucose-6-phosphate dehydrogenase activity"/>
    <property type="evidence" value="ECO:0007669"/>
    <property type="project" value="InterPro"/>
</dbReference>
<dbReference type="InterPro" id="IPR022675">
    <property type="entry name" value="G6P_DH_C"/>
</dbReference>
<dbReference type="Gene3D" id="3.30.360.10">
    <property type="entry name" value="Dihydrodipicolinate Reductase, domain 2"/>
    <property type="match status" value="1"/>
</dbReference>
<evidence type="ECO:0000313" key="2">
    <source>
        <dbReference type="EMBL" id="EQD68451.1"/>
    </source>
</evidence>
<dbReference type="EMBL" id="AUZZ01000333">
    <property type="protein sequence ID" value="EQD68451.1"/>
    <property type="molecule type" value="Genomic_DNA"/>
</dbReference>
<comment type="caution">
    <text evidence="2">The sequence shown here is derived from an EMBL/GenBank/DDBJ whole genome shotgun (WGS) entry which is preliminary data.</text>
</comment>
<accession>T1B6C4</accession>
<reference evidence="2" key="1">
    <citation type="submission" date="2013-08" db="EMBL/GenBank/DDBJ databases">
        <authorList>
            <person name="Mendez C."/>
            <person name="Richter M."/>
            <person name="Ferrer M."/>
            <person name="Sanchez J."/>
        </authorList>
    </citation>
    <scope>NUCLEOTIDE SEQUENCE</scope>
</reference>
<feature type="non-terminal residue" evidence="2">
    <location>
        <position position="1"/>
    </location>
</feature>
<name>T1B6C4_9ZZZZ</name>
<dbReference type="SUPFAM" id="SSF55347">
    <property type="entry name" value="Glyceraldehyde-3-phosphate dehydrogenase-like, C-terminal domain"/>
    <property type="match status" value="1"/>
</dbReference>
<dbReference type="GO" id="GO:0006006">
    <property type="term" value="P:glucose metabolic process"/>
    <property type="evidence" value="ECO:0007669"/>
    <property type="project" value="InterPro"/>
</dbReference>
<proteinExistence type="predicted"/>
<feature type="domain" description="Glucose-6-phosphate dehydrogenase C-terminal" evidence="1">
    <location>
        <begin position="2"/>
        <end position="86"/>
    </location>
</feature>
<reference evidence="2" key="2">
    <citation type="journal article" date="2014" name="ISME J.">
        <title>Microbial stratification in low pH oxic and suboxic macroscopic growths along an acid mine drainage.</title>
        <authorList>
            <person name="Mendez-Garcia C."/>
            <person name="Mesa V."/>
            <person name="Sprenger R.R."/>
            <person name="Richter M."/>
            <person name="Diez M.S."/>
            <person name="Solano J."/>
            <person name="Bargiela R."/>
            <person name="Golyshina O.V."/>
            <person name="Manteca A."/>
            <person name="Ramos J.L."/>
            <person name="Gallego J.R."/>
            <person name="Llorente I."/>
            <person name="Martins Dos Santos V.A."/>
            <person name="Jensen O.N."/>
            <person name="Pelaez A.I."/>
            <person name="Sanchez J."/>
            <person name="Ferrer M."/>
        </authorList>
    </citation>
    <scope>NUCLEOTIDE SEQUENCE</scope>
</reference>
<gene>
    <name evidence="2" type="ORF">B2A_00430</name>
</gene>
<protein>
    <submittedName>
        <fullName evidence="2">Glucose-6-phosphate 1-dehydrogenase</fullName>
    </submittedName>
</protein>
<organism evidence="2">
    <name type="scientific">mine drainage metagenome</name>
    <dbReference type="NCBI Taxonomy" id="410659"/>
    <lineage>
        <taxon>unclassified sequences</taxon>
        <taxon>metagenomes</taxon>
        <taxon>ecological metagenomes</taxon>
    </lineage>
</organism>
<sequence>LRGKSSRVVVTFKAPPVSFFQTEQEYEVNPDRVTMLLQPQEGFELAFEIKIPGREMRVQTHRMKFHYADVFGELPDGYETLLVDVMG</sequence>
<evidence type="ECO:0000259" key="1">
    <source>
        <dbReference type="Pfam" id="PF02781"/>
    </source>
</evidence>
<dbReference type="Pfam" id="PF02781">
    <property type="entry name" value="G6PD_C"/>
    <property type="match status" value="1"/>
</dbReference>
<dbReference type="GO" id="GO:0050661">
    <property type="term" value="F:NADP binding"/>
    <property type="evidence" value="ECO:0007669"/>
    <property type="project" value="InterPro"/>
</dbReference>
<feature type="non-terminal residue" evidence="2">
    <location>
        <position position="87"/>
    </location>
</feature>
<dbReference type="AlphaFoldDB" id="T1B6C4"/>